<feature type="region of interest" description="Disordered" evidence="4">
    <location>
        <begin position="1"/>
        <end position="43"/>
    </location>
</feature>
<dbReference type="GO" id="GO:0000981">
    <property type="term" value="F:DNA-binding transcription factor activity, RNA polymerase II-specific"/>
    <property type="evidence" value="ECO:0007669"/>
    <property type="project" value="TreeGrafter"/>
</dbReference>
<dbReference type="PANTHER" id="PTHR46380">
    <property type="entry name" value="CYCLIN-D-BINDING MYB-LIKE TRANSCRIPTION FACTOR 1"/>
    <property type="match status" value="1"/>
</dbReference>
<sequence>MEHEAENIVNIKKKDKNIDNIKMEDEDSYKDSGSGDESVEEEQCSDATYLARQMASAERLCQSDTIKLYNLRVQLRHTVPPQHEIETRAGSHMPTKTEIEKFEKMVPIRKGLYSIDEDNIIISNWKAFCKIHDWDKKMIHPFLQLRIGRITYMRSTKERRKFAQFLADGLPNRTLYSVYHRFRNLYENNVQRRYKPEEDEMIINHLENNPTLDEKRKYADLAKVLRRTRNSIWRRYRILKKKNKKRKNS</sequence>
<dbReference type="InterPro" id="IPR051651">
    <property type="entry name" value="DMTF1_DNA-bind_reg"/>
</dbReference>
<dbReference type="GO" id="GO:0005634">
    <property type="term" value="C:nucleus"/>
    <property type="evidence" value="ECO:0007669"/>
    <property type="project" value="UniProtKB-SubCell"/>
</dbReference>
<dbReference type="InterPro" id="IPR009057">
    <property type="entry name" value="Homeodomain-like_sf"/>
</dbReference>
<reference evidence="5" key="1">
    <citation type="submission" date="2024-04" db="EMBL/GenBank/DDBJ databases">
        <authorList>
            <consortium name="Molecular Ecology Group"/>
        </authorList>
    </citation>
    <scope>NUCLEOTIDE SEQUENCE</scope>
</reference>
<dbReference type="Proteomes" id="UP001497644">
    <property type="component" value="Chromosome 5"/>
</dbReference>
<evidence type="ECO:0000256" key="3">
    <source>
        <dbReference type="ARBA" id="ARBA00023242"/>
    </source>
</evidence>
<dbReference type="AlphaFoldDB" id="A0AAV2NY98"/>
<dbReference type="GO" id="GO:0000978">
    <property type="term" value="F:RNA polymerase II cis-regulatory region sequence-specific DNA binding"/>
    <property type="evidence" value="ECO:0007669"/>
    <property type="project" value="TreeGrafter"/>
</dbReference>
<name>A0AAV2NY98_9HYME</name>
<gene>
    <name evidence="5" type="ORF">LPLAT_LOCUS10461</name>
</gene>
<evidence type="ECO:0000256" key="4">
    <source>
        <dbReference type="SAM" id="MobiDB-lite"/>
    </source>
</evidence>
<accession>A0AAV2NY98</accession>
<dbReference type="SUPFAM" id="SSF46689">
    <property type="entry name" value="Homeodomain-like"/>
    <property type="match status" value="1"/>
</dbReference>
<organism evidence="5 6">
    <name type="scientific">Lasius platythorax</name>
    <dbReference type="NCBI Taxonomy" id="488582"/>
    <lineage>
        <taxon>Eukaryota</taxon>
        <taxon>Metazoa</taxon>
        <taxon>Ecdysozoa</taxon>
        <taxon>Arthropoda</taxon>
        <taxon>Hexapoda</taxon>
        <taxon>Insecta</taxon>
        <taxon>Pterygota</taxon>
        <taxon>Neoptera</taxon>
        <taxon>Endopterygota</taxon>
        <taxon>Hymenoptera</taxon>
        <taxon>Apocrita</taxon>
        <taxon>Aculeata</taxon>
        <taxon>Formicoidea</taxon>
        <taxon>Formicidae</taxon>
        <taxon>Formicinae</taxon>
        <taxon>Lasius</taxon>
        <taxon>Lasius</taxon>
    </lineage>
</organism>
<protein>
    <submittedName>
        <fullName evidence="5">Uncharacterized protein</fullName>
    </submittedName>
</protein>
<dbReference type="EMBL" id="OZ034828">
    <property type="protein sequence ID" value="CAL1684952.1"/>
    <property type="molecule type" value="Genomic_DNA"/>
</dbReference>
<evidence type="ECO:0000256" key="2">
    <source>
        <dbReference type="ARBA" id="ARBA00023125"/>
    </source>
</evidence>
<keyword evidence="2" id="KW-0238">DNA-binding</keyword>
<keyword evidence="6" id="KW-1185">Reference proteome</keyword>
<proteinExistence type="predicted"/>
<evidence type="ECO:0000256" key="1">
    <source>
        <dbReference type="ARBA" id="ARBA00004123"/>
    </source>
</evidence>
<evidence type="ECO:0000313" key="5">
    <source>
        <dbReference type="EMBL" id="CAL1684952.1"/>
    </source>
</evidence>
<comment type="subcellular location">
    <subcellularLocation>
        <location evidence="1">Nucleus</location>
    </subcellularLocation>
</comment>
<evidence type="ECO:0000313" key="6">
    <source>
        <dbReference type="Proteomes" id="UP001497644"/>
    </source>
</evidence>
<dbReference type="PANTHER" id="PTHR46380:SF2">
    <property type="entry name" value="CYCLIN-D-BINDING MYB-LIKE TRANSCRIPTION FACTOR 1"/>
    <property type="match status" value="1"/>
</dbReference>
<keyword evidence="3" id="KW-0539">Nucleus</keyword>